<dbReference type="RefSeq" id="WP_168773129.1">
    <property type="nucleotide sequence ID" value="NZ_JAABNR010000002.1"/>
</dbReference>
<evidence type="ECO:0000313" key="3">
    <source>
        <dbReference type="EMBL" id="NBZ86311.1"/>
    </source>
</evidence>
<feature type="coiled-coil region" evidence="1">
    <location>
        <begin position="279"/>
        <end position="395"/>
    </location>
</feature>
<feature type="compositionally biased region" description="Basic and acidic residues" evidence="2">
    <location>
        <begin position="421"/>
        <end position="442"/>
    </location>
</feature>
<dbReference type="AlphaFoldDB" id="A0AAE4Y5U7"/>
<evidence type="ECO:0000256" key="1">
    <source>
        <dbReference type="SAM" id="Coils"/>
    </source>
</evidence>
<dbReference type="EMBL" id="JAABNR010000002">
    <property type="protein sequence ID" value="NBZ86311.1"/>
    <property type="molecule type" value="Genomic_DNA"/>
</dbReference>
<gene>
    <name evidence="3" type="ORF">GV832_01865</name>
</gene>
<keyword evidence="4" id="KW-1185">Reference proteome</keyword>
<name>A0AAE4Y5U7_9RHOB</name>
<accession>A0AAE4Y5U7</accession>
<feature type="region of interest" description="Disordered" evidence="2">
    <location>
        <begin position="421"/>
        <end position="480"/>
    </location>
</feature>
<reference evidence="3" key="1">
    <citation type="submission" date="2020-01" db="EMBL/GenBank/DDBJ databases">
        <authorList>
            <person name="Chen W.-M."/>
        </authorList>
    </citation>
    <scope>NUCLEOTIDE SEQUENCE</scope>
    <source>
        <strain evidence="3">CYK-10</strain>
    </source>
</reference>
<proteinExistence type="predicted"/>
<keyword evidence="1" id="KW-0175">Coiled coil</keyword>
<protein>
    <submittedName>
        <fullName evidence="3">Uncharacterized protein</fullName>
    </submittedName>
</protein>
<evidence type="ECO:0000313" key="4">
    <source>
        <dbReference type="Proteomes" id="UP001193501"/>
    </source>
</evidence>
<dbReference type="Proteomes" id="UP001193501">
    <property type="component" value="Unassembled WGS sequence"/>
</dbReference>
<comment type="caution">
    <text evidence="3">The sequence shown here is derived from an EMBL/GenBank/DDBJ whole genome shotgun (WGS) entry which is preliminary data.</text>
</comment>
<evidence type="ECO:0000256" key="2">
    <source>
        <dbReference type="SAM" id="MobiDB-lite"/>
    </source>
</evidence>
<sequence>MPMSSEEVKEVKAMLAVATKRPVNFGLCLGKEAAETVLILNRQKDGKALAELAKKAVGTTQTCFGSAALAGKTLTLTCEVKAPSGLAKALQVALKTHGLSLTIVLAKEGDGQALAPKKGASGVDTGAHPDKAKFDKAAAELAKLFDVSVSRLSEGPTLRATRDFALASAEERDYTAAFKSLEKVTADFDKALKAHGTALAQKFSKAYDEVKAGLSEESQKTLTQALKEGVTDLVGTKPPADIEAAVAKLIKALAVAVKTDKGKVQGAKEGLALDEKAIKDKATKEITALSKDVTALESQITKANKQLSTLRGSLNQKQKNNKKKFVLTGEARSKAQSDVVKLEKEIKTKKGEIEAKRLELQPLILQAQESRDTALKEVAEKMKALDDRIEKLVQSVPEMPFKEIHAALEETIREQAEAMEWREGKDGEGGEVRRNAEGEGHGSSRHGAQTGIERQARRAATGGVAPDGYGDNGQTDRLRGTGVTIRTTRWKEIDIEYEEVDGKKVVKSRKVVQKAILGEVANWTNLPSDNSSSVFANPVLEKLAVDTAIKRMTDKAWTQVHINGWQDLTSVAVFLGPPKDYGKPYKGWGYSLSRKEAGLASLNFANQVLDLFETGKITEKQMLTRLGVEYLMKDGTIAMVPYVRVVLQRDNVSSPWKSLTHFPDKAASAEDIKVQTTSVIGRNVRVGGKVQTASL</sequence>
<organism evidence="3 4">
    <name type="scientific">Stagnihabitans tardus</name>
    <dbReference type="NCBI Taxonomy" id="2699202"/>
    <lineage>
        <taxon>Bacteria</taxon>
        <taxon>Pseudomonadati</taxon>
        <taxon>Pseudomonadota</taxon>
        <taxon>Alphaproteobacteria</taxon>
        <taxon>Rhodobacterales</taxon>
        <taxon>Paracoccaceae</taxon>
        <taxon>Stagnihabitans</taxon>
    </lineage>
</organism>